<evidence type="ECO:0000256" key="10">
    <source>
        <dbReference type="SAM" id="Phobius"/>
    </source>
</evidence>
<feature type="transmembrane region" description="Helical" evidence="10">
    <location>
        <begin position="125"/>
        <end position="145"/>
    </location>
</feature>
<evidence type="ECO:0000256" key="2">
    <source>
        <dbReference type="ARBA" id="ARBA00010992"/>
    </source>
</evidence>
<organism evidence="12 13">
    <name type="scientific">Pestalotiopsis fici (strain W106-1 / CGMCC3.15140)</name>
    <dbReference type="NCBI Taxonomy" id="1229662"/>
    <lineage>
        <taxon>Eukaryota</taxon>
        <taxon>Fungi</taxon>
        <taxon>Dikarya</taxon>
        <taxon>Ascomycota</taxon>
        <taxon>Pezizomycotina</taxon>
        <taxon>Sordariomycetes</taxon>
        <taxon>Xylariomycetidae</taxon>
        <taxon>Amphisphaeriales</taxon>
        <taxon>Sporocadaceae</taxon>
        <taxon>Pestalotiopsis</taxon>
    </lineage>
</organism>
<dbReference type="SUPFAM" id="SSF103473">
    <property type="entry name" value="MFS general substrate transporter"/>
    <property type="match status" value="1"/>
</dbReference>
<dbReference type="Gene3D" id="1.20.1250.20">
    <property type="entry name" value="MFS general substrate transporter like domains"/>
    <property type="match status" value="1"/>
</dbReference>
<dbReference type="NCBIfam" id="TIGR00879">
    <property type="entry name" value="SP"/>
    <property type="match status" value="1"/>
</dbReference>
<evidence type="ECO:0000256" key="8">
    <source>
        <dbReference type="RuleBase" id="RU003346"/>
    </source>
</evidence>
<keyword evidence="5 10" id="KW-1133">Transmembrane helix</keyword>
<dbReference type="RefSeq" id="XP_007827730.1">
    <property type="nucleotide sequence ID" value="XM_007829539.1"/>
</dbReference>
<dbReference type="PROSITE" id="PS50850">
    <property type="entry name" value="MFS"/>
    <property type="match status" value="1"/>
</dbReference>
<keyword evidence="6 10" id="KW-0472">Membrane</keyword>
<reference evidence="13" key="1">
    <citation type="journal article" date="2015" name="BMC Genomics">
        <title>Genomic and transcriptomic analysis of the endophytic fungus Pestalotiopsis fici reveals its lifestyle and high potential for synthesis of natural products.</title>
        <authorList>
            <person name="Wang X."/>
            <person name="Zhang X."/>
            <person name="Liu L."/>
            <person name="Xiang M."/>
            <person name="Wang W."/>
            <person name="Sun X."/>
            <person name="Che Y."/>
            <person name="Guo L."/>
            <person name="Liu G."/>
            <person name="Guo L."/>
            <person name="Wang C."/>
            <person name="Yin W.B."/>
            <person name="Stadler M."/>
            <person name="Zhang X."/>
            <person name="Liu X."/>
        </authorList>
    </citation>
    <scope>NUCLEOTIDE SEQUENCE [LARGE SCALE GENOMIC DNA]</scope>
    <source>
        <strain evidence="13">W106-1 / CGMCC3.15140</strain>
    </source>
</reference>
<accession>W3XMD9</accession>
<feature type="transmembrane region" description="Helical" evidence="10">
    <location>
        <begin position="184"/>
        <end position="206"/>
    </location>
</feature>
<keyword evidence="3 8" id="KW-0813">Transport</keyword>
<dbReference type="FunCoup" id="W3XMD9">
    <property type="interactions" value="1168"/>
</dbReference>
<dbReference type="InterPro" id="IPR003663">
    <property type="entry name" value="Sugar/inositol_transpt"/>
</dbReference>
<evidence type="ECO:0000256" key="1">
    <source>
        <dbReference type="ARBA" id="ARBA00004141"/>
    </source>
</evidence>
<feature type="transmembrane region" description="Helical" evidence="10">
    <location>
        <begin position="306"/>
        <end position="328"/>
    </location>
</feature>
<dbReference type="FunFam" id="1.20.1250.20:FF:000073">
    <property type="entry name" value="MFS myo-inositol transporter, putative"/>
    <property type="match status" value="1"/>
</dbReference>
<dbReference type="InterPro" id="IPR036259">
    <property type="entry name" value="MFS_trans_sf"/>
</dbReference>
<feature type="region of interest" description="Disordered" evidence="9">
    <location>
        <begin position="1"/>
        <end position="20"/>
    </location>
</feature>
<dbReference type="PANTHER" id="PTHR48020:SF22">
    <property type="entry name" value="MAJOR FACILITATOR SUPERFAMILY (MFS) PROFILE DOMAIN-CONTAINING PROTEIN-RELATED"/>
    <property type="match status" value="1"/>
</dbReference>
<dbReference type="OrthoDB" id="6339427at2759"/>
<dbReference type="OMA" id="HWIPVNH"/>
<feature type="transmembrane region" description="Helical" evidence="10">
    <location>
        <begin position="478"/>
        <end position="496"/>
    </location>
</feature>
<sequence>MNTPAVIDRKHGPLATEDDDVKDYGADHVEKLDTTKSTPNNLYDSIEQTKPSNSVWLITATVAMGGFLFGYDTGVISAVLVNLRADLGHALSSNEQELITSLTSGGALIGAVIAGMTADRHGRKFGIYIGCFLFFIGSIIQAASFSLAQMAVGRFVVGLGVGSAAMIIPLYISEIAPARHRGRMIALDNMSVTFGQLISYALGAALTGPAHGWRYMVAIGGVPPVILFFLLPLCPESPRQLLSHGHREKATQVIARVYPHASEAQVSAKVDHIVQGVEAESHALAGKSLWWQFKQLHFVGSNLRPLISACAIMAISQLGGFNTLMYYSATLFSLVGFNNATAVAIVVGATNFIFSIVNLVIIDKVGRRRILLVTVLGMSLTLALVAIAFHFIPISKDLVLEADSVNWAGIVVLVAIIIYIAFFSGGVATIAWVGTELLPLEVRALGTMMNTVTCWGCNIIIASTFLSMMKGITPSGAFGFYSGICFVGWLFVIFCYPEVSRLPLEEVRQVFDDGFGVKLASRMQRERKLIEASALA</sequence>
<evidence type="ECO:0000313" key="12">
    <source>
        <dbReference type="EMBL" id="ETS87130.1"/>
    </source>
</evidence>
<dbReference type="HOGENOM" id="CLU_001265_30_5_1"/>
<dbReference type="Pfam" id="PF00083">
    <property type="entry name" value="Sugar_tr"/>
    <property type="match status" value="1"/>
</dbReference>
<dbReference type="PROSITE" id="PS00217">
    <property type="entry name" value="SUGAR_TRANSPORT_2"/>
    <property type="match status" value="1"/>
</dbReference>
<dbReference type="PANTHER" id="PTHR48020">
    <property type="entry name" value="PROTON MYO-INOSITOL COTRANSPORTER"/>
    <property type="match status" value="1"/>
</dbReference>
<feature type="transmembrane region" description="Helical" evidence="10">
    <location>
        <begin position="370"/>
        <end position="392"/>
    </location>
</feature>
<comment type="similarity">
    <text evidence="2 8">Belongs to the major facilitator superfamily. Sugar transporter (TC 2.A.1.1) family.</text>
</comment>
<dbReference type="InParanoid" id="W3XMD9"/>
<dbReference type="PRINTS" id="PR00171">
    <property type="entry name" value="SUGRTRNSPORT"/>
</dbReference>
<evidence type="ECO:0000256" key="9">
    <source>
        <dbReference type="SAM" id="MobiDB-lite"/>
    </source>
</evidence>
<evidence type="ECO:0000259" key="11">
    <source>
        <dbReference type="PROSITE" id="PS50850"/>
    </source>
</evidence>
<dbReference type="AlphaFoldDB" id="W3XMD9"/>
<comment type="catalytic activity">
    <reaction evidence="7">
        <text>myo-inositol(out) + H(+)(out) = myo-inositol(in) + H(+)(in)</text>
        <dbReference type="Rhea" id="RHEA:60364"/>
        <dbReference type="ChEBI" id="CHEBI:15378"/>
        <dbReference type="ChEBI" id="CHEBI:17268"/>
    </reaction>
</comment>
<keyword evidence="13" id="KW-1185">Reference proteome</keyword>
<dbReference type="Proteomes" id="UP000030651">
    <property type="component" value="Unassembled WGS sequence"/>
</dbReference>
<dbReference type="InterPro" id="IPR005828">
    <property type="entry name" value="MFS_sugar_transport-like"/>
</dbReference>
<feature type="transmembrane region" description="Helical" evidence="10">
    <location>
        <begin position="445"/>
        <end position="466"/>
    </location>
</feature>
<proteinExistence type="inferred from homology"/>
<evidence type="ECO:0000256" key="3">
    <source>
        <dbReference type="ARBA" id="ARBA00022448"/>
    </source>
</evidence>
<feature type="transmembrane region" description="Helical" evidence="10">
    <location>
        <begin position="407"/>
        <end position="433"/>
    </location>
</feature>
<dbReference type="InterPro" id="IPR020846">
    <property type="entry name" value="MFS_dom"/>
</dbReference>
<evidence type="ECO:0000313" key="13">
    <source>
        <dbReference type="Proteomes" id="UP000030651"/>
    </source>
</evidence>
<dbReference type="EMBL" id="KI912109">
    <property type="protein sequence ID" value="ETS87130.1"/>
    <property type="molecule type" value="Genomic_DNA"/>
</dbReference>
<dbReference type="eggNOG" id="KOG0254">
    <property type="taxonomic scope" value="Eukaryota"/>
</dbReference>
<evidence type="ECO:0000256" key="5">
    <source>
        <dbReference type="ARBA" id="ARBA00022989"/>
    </source>
</evidence>
<feature type="domain" description="Major facilitator superfamily (MFS) profile" evidence="11">
    <location>
        <begin position="58"/>
        <end position="500"/>
    </location>
</feature>
<gene>
    <name evidence="12" type="ORF">PFICI_00958</name>
</gene>
<dbReference type="GO" id="GO:0005366">
    <property type="term" value="F:myo-inositol:proton symporter activity"/>
    <property type="evidence" value="ECO:0007669"/>
    <property type="project" value="TreeGrafter"/>
</dbReference>
<evidence type="ECO:0000256" key="4">
    <source>
        <dbReference type="ARBA" id="ARBA00022692"/>
    </source>
</evidence>
<feature type="transmembrane region" description="Helical" evidence="10">
    <location>
        <begin position="212"/>
        <end position="234"/>
    </location>
</feature>
<protein>
    <recommendedName>
        <fullName evidence="11">Major facilitator superfamily (MFS) profile domain-containing protein</fullName>
    </recommendedName>
</protein>
<dbReference type="GO" id="GO:1904679">
    <property type="term" value="P:myo-inositol import across plasma membrane"/>
    <property type="evidence" value="ECO:0007669"/>
    <property type="project" value="TreeGrafter"/>
</dbReference>
<keyword evidence="4 10" id="KW-0812">Transmembrane</keyword>
<evidence type="ECO:0000256" key="7">
    <source>
        <dbReference type="ARBA" id="ARBA00049119"/>
    </source>
</evidence>
<feature type="transmembrane region" description="Helical" evidence="10">
    <location>
        <begin position="151"/>
        <end position="172"/>
    </location>
</feature>
<feature type="transmembrane region" description="Helical" evidence="10">
    <location>
        <begin position="340"/>
        <end position="361"/>
    </location>
</feature>
<dbReference type="GeneID" id="19265971"/>
<dbReference type="InterPro" id="IPR005829">
    <property type="entry name" value="Sugar_transporter_CS"/>
</dbReference>
<dbReference type="GO" id="GO:0016020">
    <property type="term" value="C:membrane"/>
    <property type="evidence" value="ECO:0007669"/>
    <property type="project" value="UniProtKB-SubCell"/>
</dbReference>
<feature type="transmembrane region" description="Helical" evidence="10">
    <location>
        <begin position="55"/>
        <end position="78"/>
    </location>
</feature>
<evidence type="ECO:0000256" key="6">
    <source>
        <dbReference type="ARBA" id="ARBA00023136"/>
    </source>
</evidence>
<feature type="transmembrane region" description="Helical" evidence="10">
    <location>
        <begin position="98"/>
        <end position="118"/>
    </location>
</feature>
<dbReference type="InterPro" id="IPR050814">
    <property type="entry name" value="Myo-inositol_Transporter"/>
</dbReference>
<name>W3XMD9_PESFW</name>
<comment type="subcellular location">
    <subcellularLocation>
        <location evidence="1">Membrane</location>
        <topology evidence="1">Multi-pass membrane protein</topology>
    </subcellularLocation>
</comment>
<dbReference type="KEGG" id="pfy:PFICI_00958"/>